<dbReference type="Proteomes" id="UP000018320">
    <property type="component" value="Unassembled WGS sequence"/>
</dbReference>
<dbReference type="AlphaFoldDB" id="V6TH19"/>
<evidence type="ECO:0000313" key="1">
    <source>
        <dbReference type="EMBL" id="ESU36205.1"/>
    </source>
</evidence>
<feature type="non-terminal residue" evidence="1">
    <location>
        <position position="1"/>
    </location>
</feature>
<comment type="caution">
    <text evidence="1">The sequence shown here is derived from an EMBL/GenBank/DDBJ whole genome shotgun (WGS) entry which is preliminary data.</text>
</comment>
<proteinExistence type="predicted"/>
<accession>V6TH19</accession>
<sequence length="783" mass="87697">VIKMLFNHQNDTYRLHDRDTAISIDVLEGSSWVEIMYECIPAHQGEKLFVVSTKDLVLIISARLTVSLMIQPRVCVTELKEIMKPLGLCDLVDVEGVSQYLIFLFRRDCNELRLVQTTYRLIEGQDVAMQLVDVCSMQEPTTDPGKQQRPFFIKLQVLPSTPPNFISNKSPPPPPPPRGHSGRFKCVASIHKVDIQDPPTSLKHDAAMVIYLLTDHPICDGASVPAFQANLYRINLGPSGMVMSAQSTHLHGLPIRNSVAITENSIVLIAQEASNGHKSEYLHYSLQHDTLTEHPAPFFNSVDVQGSLLFLSGVFLLCPWSEPGRTTVIDFTKELLGLQIRDSSIKYIYPKDETGRHNLFALQSTSQEEKKESFNTIEEEHPVKLSSNANGDDIADLLLSPYYSPTTDAKNPSLRAYLLNTYGANSILPPFSSELSFAHSVSGAIKEKGEESVMRALLDIPLETLLRQLVEKYTSDLEHCDNSLGIAEDTNYKEVRLEEVQLEVQALAKHTKDVMAHNQTRIQSLQTGADNPYIALHDLMLSLSNDTYVWMQKQMFYFLLYFLPTTLLPEKEIVIHNYRKHRQLGSDKDSDELSILSMQLGAYFILNKWGNEVQCALVHIASVIASSKTNELEERDPNFLSSLHFVLAMLSNFNNSADCCGRTKLTAPLKCGESPPSLVQSVCSAANNNLEAISSRFPSDASYMQLFVYVTLLLGLFKKTIVAESRCYSVQGDQIRTASRLEQGVTYNLVFPAYASADSNKLFTEAAWIPFITQTEFSLPSLR</sequence>
<reference evidence="2" key="1">
    <citation type="submission" date="2012-02" db="EMBL/GenBank/DDBJ databases">
        <title>Genome sequencing of Giardia lamblia Genotypes A2 and B isolates (DH and GS) and comparative analysis with the genomes of Genotypes A1 and E (WB and Pig).</title>
        <authorList>
            <person name="Adam R."/>
            <person name="Dahlstrom E."/>
            <person name="Martens C."/>
            <person name="Bruno D."/>
            <person name="Barbian K."/>
            <person name="Porcella S.F."/>
            <person name="Nash T."/>
        </authorList>
    </citation>
    <scope>NUCLEOTIDE SEQUENCE</scope>
    <source>
        <strain evidence="2">DH</strain>
    </source>
</reference>
<protein>
    <submittedName>
        <fullName evidence="1">Uncharacterized protein</fullName>
    </submittedName>
</protein>
<organism evidence="1 2">
    <name type="scientific">Giardia intestinalis</name>
    <name type="common">Giardia lamblia</name>
    <dbReference type="NCBI Taxonomy" id="5741"/>
    <lineage>
        <taxon>Eukaryota</taxon>
        <taxon>Metamonada</taxon>
        <taxon>Diplomonadida</taxon>
        <taxon>Hexamitidae</taxon>
        <taxon>Giardiinae</taxon>
        <taxon>Giardia</taxon>
    </lineage>
</organism>
<dbReference type="VEuPathDB" id="GiardiaDB:DHA2_152553"/>
<gene>
    <name evidence="1" type="ORF">DHA2_152553</name>
</gene>
<reference evidence="1 2" key="2">
    <citation type="journal article" date="2013" name="Genome Biol. Evol.">
        <title>Genome sequencing of Giardia lamblia genotypes A2 and B isolates (DH and GS) and comparative analysis with the genomes of genotypes A1 and E (WB and Pig).</title>
        <authorList>
            <person name="Adam R.D."/>
            <person name="Dahlstrom E.W."/>
            <person name="Martens C.A."/>
            <person name="Bruno D.P."/>
            <person name="Barbian K.D."/>
            <person name="Ricklefs S.M."/>
            <person name="Hernandez M.M."/>
            <person name="Narla N.P."/>
            <person name="Patel R.B."/>
            <person name="Porcella S.F."/>
            <person name="Nash T.E."/>
        </authorList>
    </citation>
    <scope>NUCLEOTIDE SEQUENCE [LARGE SCALE GENOMIC DNA]</scope>
    <source>
        <strain evidence="1 2">DH</strain>
    </source>
</reference>
<name>V6TH19_GIAIN</name>
<dbReference type="VEuPathDB" id="GiardiaDB:GL50803_0014018"/>
<dbReference type="VEuPathDB" id="GiardiaDB:GL50581_3081"/>
<dbReference type="EMBL" id="AHGT01000053">
    <property type="protein sequence ID" value="ESU36205.1"/>
    <property type="molecule type" value="Genomic_DNA"/>
</dbReference>
<dbReference type="VEuPathDB" id="GiardiaDB:QR46_3019"/>
<evidence type="ECO:0000313" key="2">
    <source>
        <dbReference type="Proteomes" id="UP000018320"/>
    </source>
</evidence>